<accession>A0A8S5RZ04</accession>
<organism evidence="1">
    <name type="scientific">Myoviridae sp. ctNQV2</name>
    <dbReference type="NCBI Taxonomy" id="2827683"/>
    <lineage>
        <taxon>Viruses</taxon>
        <taxon>Duplodnaviria</taxon>
        <taxon>Heunggongvirae</taxon>
        <taxon>Uroviricota</taxon>
        <taxon>Caudoviricetes</taxon>
    </lineage>
</organism>
<protein>
    <submittedName>
        <fullName evidence="1">Uncharacterized protein</fullName>
    </submittedName>
</protein>
<evidence type="ECO:0000313" key="1">
    <source>
        <dbReference type="EMBL" id="DAF43904.1"/>
    </source>
</evidence>
<dbReference type="EMBL" id="BK032510">
    <property type="protein sequence ID" value="DAF43904.1"/>
    <property type="molecule type" value="Genomic_DNA"/>
</dbReference>
<reference evidence="1" key="1">
    <citation type="journal article" date="2021" name="Proc. Natl. Acad. Sci. U.S.A.">
        <title>A Catalog of Tens of Thousands of Viruses from Human Metagenomes Reveals Hidden Associations with Chronic Diseases.</title>
        <authorList>
            <person name="Tisza M.J."/>
            <person name="Buck C.B."/>
        </authorList>
    </citation>
    <scope>NUCLEOTIDE SEQUENCE</scope>
    <source>
        <strain evidence="1">CtNQV2</strain>
    </source>
</reference>
<name>A0A8S5RZ04_9CAUD</name>
<proteinExistence type="predicted"/>
<sequence length="173" mass="20125">MIKKDKIDKNSHEYQIGFRDGVEYANEKLKEDGTFFQRIHDLISYDISTIWDEQGKGQDGMYSLSPDEMFNLNVTQRGDGTIERVFRNKVKGYEEYITRIYVLNCACGGICILGYKEKHSYNSETIYYTLFHLGEDDGFFFVHDDGSQGFNYMTKIEIIDMVSRAISLLNNIK</sequence>